<name>A0AAT9P3C1_9STAP</name>
<sequence>MRLKINGFFLPVVADAIGTAIFITIMNLSVQSGIQMNITYISMFILSLFGLVLSLRYPKNEKSV</sequence>
<keyword evidence="1" id="KW-0812">Transmembrane</keyword>
<proteinExistence type="predicted"/>
<evidence type="ECO:0000256" key="1">
    <source>
        <dbReference type="SAM" id="Phobius"/>
    </source>
</evidence>
<dbReference type="AlphaFoldDB" id="A0AAT9P3C1"/>
<keyword evidence="1" id="KW-1133">Transmembrane helix</keyword>
<protein>
    <submittedName>
        <fullName evidence="2">Uncharacterized protein</fullName>
    </submittedName>
</protein>
<feature type="transmembrane region" description="Helical" evidence="1">
    <location>
        <begin position="38"/>
        <end position="57"/>
    </location>
</feature>
<organism evidence="2">
    <name type="scientific">Macrococcus psychrotolerans</name>
    <dbReference type="NCBI Taxonomy" id="3039389"/>
    <lineage>
        <taxon>Bacteria</taxon>
        <taxon>Bacillati</taxon>
        <taxon>Bacillota</taxon>
        <taxon>Bacilli</taxon>
        <taxon>Bacillales</taxon>
        <taxon>Staphylococcaceae</taxon>
        <taxon>Macrococcus</taxon>
    </lineage>
</organism>
<keyword evidence="1" id="KW-0472">Membrane</keyword>
<gene>
    <name evidence="2" type="ORF">KYI10_00345</name>
</gene>
<dbReference type="EMBL" id="CP079955">
    <property type="protein sequence ID" value="QYA32937.1"/>
    <property type="molecule type" value="Genomic_DNA"/>
</dbReference>
<evidence type="ECO:0000313" key="2">
    <source>
        <dbReference type="EMBL" id="QYA32937.1"/>
    </source>
</evidence>
<reference evidence="2" key="1">
    <citation type="submission" date="2021-07" db="EMBL/GenBank/DDBJ databases">
        <title>Prevalence and characterization of methicillin-resistant Macrococcus spp. in food producing animals and meat in Switzerland in 2019.</title>
        <authorList>
            <person name="Keller J.E."/>
            <person name="Schwendener S."/>
            <person name="Neuenschwander J."/>
            <person name="Overesch G."/>
            <person name="Perreten V."/>
        </authorList>
    </citation>
    <scope>NUCLEOTIDE SEQUENCE</scope>
    <source>
        <strain evidence="2">19Msa1099</strain>
    </source>
</reference>
<feature type="transmembrane region" description="Helical" evidence="1">
    <location>
        <begin position="7"/>
        <end position="26"/>
    </location>
</feature>
<accession>A0AAT9P3C1</accession>